<dbReference type="PROSITE" id="PS00028">
    <property type="entry name" value="ZINC_FINGER_C2H2_1"/>
    <property type="match status" value="2"/>
</dbReference>
<feature type="compositionally biased region" description="Low complexity" evidence="8">
    <location>
        <begin position="201"/>
        <end position="213"/>
    </location>
</feature>
<feature type="compositionally biased region" description="Polar residues" evidence="8">
    <location>
        <begin position="185"/>
        <end position="200"/>
    </location>
</feature>
<dbReference type="CDD" id="cd12148">
    <property type="entry name" value="fungal_TF_MHR"/>
    <property type="match status" value="1"/>
</dbReference>
<feature type="region of interest" description="Disordered" evidence="8">
    <location>
        <begin position="783"/>
        <end position="809"/>
    </location>
</feature>
<feature type="compositionally biased region" description="Basic and acidic residues" evidence="8">
    <location>
        <begin position="790"/>
        <end position="802"/>
    </location>
</feature>
<dbReference type="Pfam" id="PF00096">
    <property type="entry name" value="zf-C2H2"/>
    <property type="match status" value="1"/>
</dbReference>
<dbReference type="SMART" id="SM00355">
    <property type="entry name" value="ZnF_C2H2"/>
    <property type="match status" value="2"/>
</dbReference>
<evidence type="ECO:0000256" key="7">
    <source>
        <dbReference type="PROSITE-ProRule" id="PRU00042"/>
    </source>
</evidence>
<keyword evidence="2" id="KW-0479">Metal-binding</keyword>
<reference evidence="10 11" key="1">
    <citation type="submission" date="2023-08" db="EMBL/GenBank/DDBJ databases">
        <title>Black Yeasts Isolated from many extreme environments.</title>
        <authorList>
            <person name="Coleine C."/>
            <person name="Stajich J.E."/>
            <person name="Selbmann L."/>
        </authorList>
    </citation>
    <scope>NUCLEOTIDE SEQUENCE [LARGE SCALE GENOMIC DNA]</scope>
    <source>
        <strain evidence="10 11">CCFEE 5910</strain>
    </source>
</reference>
<evidence type="ECO:0000256" key="1">
    <source>
        <dbReference type="ARBA" id="ARBA00004123"/>
    </source>
</evidence>
<name>A0AAN7YDM9_9EURO</name>
<gene>
    <name evidence="10" type="ORF">LTR05_007111</name>
</gene>
<dbReference type="GO" id="GO:0000785">
    <property type="term" value="C:chromatin"/>
    <property type="evidence" value="ECO:0007669"/>
    <property type="project" value="TreeGrafter"/>
</dbReference>
<dbReference type="InterPro" id="IPR013087">
    <property type="entry name" value="Znf_C2H2_type"/>
</dbReference>
<feature type="region of interest" description="Disordered" evidence="8">
    <location>
        <begin position="1"/>
        <end position="40"/>
    </location>
</feature>
<dbReference type="Proteomes" id="UP001309876">
    <property type="component" value="Unassembled WGS sequence"/>
</dbReference>
<evidence type="ECO:0000256" key="6">
    <source>
        <dbReference type="ARBA" id="ARBA00023242"/>
    </source>
</evidence>
<evidence type="ECO:0000313" key="11">
    <source>
        <dbReference type="Proteomes" id="UP001309876"/>
    </source>
</evidence>
<keyword evidence="3" id="KW-0677">Repeat</keyword>
<keyword evidence="5" id="KW-0862">Zinc</keyword>
<protein>
    <recommendedName>
        <fullName evidence="9">C2H2-type domain-containing protein</fullName>
    </recommendedName>
</protein>
<feature type="domain" description="C2H2-type" evidence="9">
    <location>
        <begin position="157"/>
        <end position="186"/>
    </location>
</feature>
<evidence type="ECO:0000256" key="4">
    <source>
        <dbReference type="ARBA" id="ARBA00022771"/>
    </source>
</evidence>
<dbReference type="GO" id="GO:0008270">
    <property type="term" value="F:zinc ion binding"/>
    <property type="evidence" value="ECO:0007669"/>
    <property type="project" value="UniProtKB-KW"/>
</dbReference>
<dbReference type="InterPro" id="IPR051059">
    <property type="entry name" value="VerF-like"/>
</dbReference>
<organism evidence="10 11">
    <name type="scientific">Lithohypha guttulata</name>
    <dbReference type="NCBI Taxonomy" id="1690604"/>
    <lineage>
        <taxon>Eukaryota</taxon>
        <taxon>Fungi</taxon>
        <taxon>Dikarya</taxon>
        <taxon>Ascomycota</taxon>
        <taxon>Pezizomycotina</taxon>
        <taxon>Eurotiomycetes</taxon>
        <taxon>Chaetothyriomycetidae</taxon>
        <taxon>Chaetothyriales</taxon>
        <taxon>Trichomeriaceae</taxon>
        <taxon>Lithohypha</taxon>
    </lineage>
</organism>
<keyword evidence="11" id="KW-1185">Reference proteome</keyword>
<evidence type="ECO:0000256" key="2">
    <source>
        <dbReference type="ARBA" id="ARBA00022723"/>
    </source>
</evidence>
<evidence type="ECO:0000313" key="10">
    <source>
        <dbReference type="EMBL" id="KAK5081969.1"/>
    </source>
</evidence>
<feature type="region of interest" description="Disordered" evidence="8">
    <location>
        <begin position="68"/>
        <end position="122"/>
    </location>
</feature>
<dbReference type="GO" id="GO:0000981">
    <property type="term" value="F:DNA-binding transcription factor activity, RNA polymerase II-specific"/>
    <property type="evidence" value="ECO:0007669"/>
    <property type="project" value="InterPro"/>
</dbReference>
<dbReference type="PROSITE" id="PS50157">
    <property type="entry name" value="ZINC_FINGER_C2H2_2"/>
    <property type="match status" value="2"/>
</dbReference>
<evidence type="ECO:0000259" key="9">
    <source>
        <dbReference type="PROSITE" id="PS50157"/>
    </source>
</evidence>
<dbReference type="GO" id="GO:0000978">
    <property type="term" value="F:RNA polymerase II cis-regulatory region sequence-specific DNA binding"/>
    <property type="evidence" value="ECO:0007669"/>
    <property type="project" value="InterPro"/>
</dbReference>
<dbReference type="SUPFAM" id="SSF57667">
    <property type="entry name" value="beta-beta-alpha zinc fingers"/>
    <property type="match status" value="1"/>
</dbReference>
<comment type="caution">
    <text evidence="10">The sequence shown here is derived from an EMBL/GenBank/DDBJ whole genome shotgun (WGS) entry which is preliminary data.</text>
</comment>
<dbReference type="GO" id="GO:0006351">
    <property type="term" value="P:DNA-templated transcription"/>
    <property type="evidence" value="ECO:0007669"/>
    <property type="project" value="InterPro"/>
</dbReference>
<keyword evidence="6" id="KW-0539">Nucleus</keyword>
<dbReference type="EMBL" id="JAVRRJ010000008">
    <property type="protein sequence ID" value="KAK5081969.1"/>
    <property type="molecule type" value="Genomic_DNA"/>
</dbReference>
<dbReference type="GO" id="GO:0005634">
    <property type="term" value="C:nucleus"/>
    <property type="evidence" value="ECO:0007669"/>
    <property type="project" value="UniProtKB-SubCell"/>
</dbReference>
<dbReference type="AlphaFoldDB" id="A0AAN7YDM9"/>
<evidence type="ECO:0000256" key="3">
    <source>
        <dbReference type="ARBA" id="ARBA00022737"/>
    </source>
</evidence>
<proteinExistence type="predicted"/>
<dbReference type="PANTHER" id="PTHR40626">
    <property type="entry name" value="MIP31509P"/>
    <property type="match status" value="1"/>
</dbReference>
<dbReference type="Pfam" id="PF04082">
    <property type="entry name" value="Fungal_trans"/>
    <property type="match status" value="1"/>
</dbReference>
<dbReference type="InterPro" id="IPR007219">
    <property type="entry name" value="XnlR_reg_dom"/>
</dbReference>
<keyword evidence="4 7" id="KW-0863">Zinc-finger</keyword>
<evidence type="ECO:0000256" key="8">
    <source>
        <dbReference type="SAM" id="MobiDB-lite"/>
    </source>
</evidence>
<comment type="subcellular location">
    <subcellularLocation>
        <location evidence="1">Nucleus</location>
    </subcellularLocation>
</comment>
<sequence length="989" mass="109414">MPRQLSPNVEGARSISRQFLSSLAPTVPADPAETPPPQPIQSVYPIPGELPFLSQPTYSQTILQAPTLATDSSSLPPQPHVADLPSGRSRRHSSSSMRNASTTFEHVAPASTPTGRVSKAKKGKRVHACEFPGCGKVFTRAEHRRRHELNHNPDAVFRCQQPSCGKAFHRLDLLQRHQERHETEASPSLSASRPQHSNIYTSPPSVLPSTPLVRTASENVSRTTSSGVSIGSLIHHPQSQYNTSDPTLGFGTYMPTFSHAVDPYYYGSEGSHSPASDHFGRAHRPSISSASSVIAFEPHSTSPNMSALIPGTWIPSVSTPPVALTSSAYDDGQVPYLSSSTVNPVPQHLRELDGHEFATIQRELSMVPGLIFDSPSPELPRYIRFDCLELYWKYFHPSFPIVYKPNFVTNTPPPLLLSAVLATGSFYDSRPDARLYSLALQEIATKLLRQRENITAKSRIADLQTVLLLEILSRYCARHTSPATSARFRALFASLHETRQKISQNSLSVFKTLKATRTDNDLKRAHTFWLENEARRRIFHACSILDMQQVVLFGERPTIITHVPAVGQDFNAQEGLELPCGEALWNCPFEEWAANALIASPMNISTARKNYRTTTLDDFSFFQHQIIYANSTAPQRCLDEECSPTQGSGLLGRTRFNYHVFQMAKYMPVRAILAVAGDSWLLGKKIESESDYDQAKSVVREWVNMTKTATPSEQVADFIRAHWHALKVLRTIINLEDKKAPFRTTHMLHEDWAVYLATLVCWIRGYGHSGKVQSTVRAAPTLATNPLPAAEKRKATQEDTPSRKRQAHTQPFSNTLFAPSSAARAIRIPHSIPTTLDDTPTWFTYGHADPIPSSWNENAYYDPLLAYHAHSDSASTAESSVYTISTPATGLTRTATNTPQSQSSRATTAATVHLPPTDGAIAELRTYLALTDVPTIKDLEALDPSILGRTRGVLDAIRIYKIGAKRIVGGLMNDAEQVLARLAEGRNMF</sequence>
<feature type="region of interest" description="Disordered" evidence="8">
    <location>
        <begin position="178"/>
        <end position="224"/>
    </location>
</feature>
<accession>A0AAN7YDM9</accession>
<dbReference type="Gene3D" id="3.30.160.60">
    <property type="entry name" value="Classic Zinc Finger"/>
    <property type="match status" value="2"/>
</dbReference>
<dbReference type="InterPro" id="IPR036236">
    <property type="entry name" value="Znf_C2H2_sf"/>
</dbReference>
<feature type="domain" description="C2H2-type" evidence="9">
    <location>
        <begin position="127"/>
        <end position="156"/>
    </location>
</feature>
<dbReference type="PANTHER" id="PTHR40626:SF30">
    <property type="entry name" value="FINGER DOMAIN PROTEIN, PUTATIVE (AFU_ORTHOLOGUE AFUA_4G13600)-RELATED"/>
    <property type="match status" value="1"/>
</dbReference>
<evidence type="ECO:0000256" key="5">
    <source>
        <dbReference type="ARBA" id="ARBA00022833"/>
    </source>
</evidence>